<evidence type="ECO:0000256" key="4">
    <source>
        <dbReference type="ARBA" id="ARBA00022833"/>
    </source>
</evidence>
<dbReference type="EMBL" id="JAVRHK010000011">
    <property type="protein sequence ID" value="MDT0677780.1"/>
    <property type="molecule type" value="Genomic_DNA"/>
</dbReference>
<dbReference type="PANTHER" id="PTHR43690">
    <property type="entry name" value="NARDILYSIN"/>
    <property type="match status" value="1"/>
</dbReference>
<keyword evidence="2" id="KW-0645">Protease</keyword>
<comment type="similarity">
    <text evidence="1">Belongs to the peptidase M16 family.</text>
</comment>
<name>A0ABU3D8V5_9FLAO</name>
<gene>
    <name evidence="10" type="ORF">RM539_14425</name>
</gene>
<dbReference type="SUPFAM" id="SSF63411">
    <property type="entry name" value="LuxS/MPP-like metallohydrolase"/>
    <property type="match status" value="2"/>
</dbReference>
<keyword evidence="6" id="KW-0175">Coiled coil</keyword>
<sequence length="440" mass="50356">MIHKITTLAIVLFFGSYAIAQEVEFTEYDLDNGLHVILHQDNTAPVVATSVMYHVGGKDREEGRTGFAHFFEHLLFEGTENIPKGKWFEIVSSNGGSNNANTTNDRTYYYEIFPSNNLELGLWMESERMMHPIIKQEGVDTQNEVVKEERRMRYDNSPYGNLLQSVSSNLFEKHPYKDPNVGYMKDLDAATLDEFKDYFEKYYVPNNAVLVVAGDIEISKTKKMIQDYFGPIPSGEEIERNLPEEEPITDQINATATDPNIQIPATVLAYRTPEFTDKDSYVLNMISTYLSDGNSSKLYKKLVDDQKQALQVAAFNLEQEDYGMYLIFALPLGDTSLETLNQEMEEEIAKLRNDLISERNFQKLQNKAENDYVNSNSSVAGIANSLARNYLLYGNTDLINEEIEIYRSITREDIQRVANEYLKPTQRVVLEYLPESSNVE</sequence>
<dbReference type="Pfam" id="PF00675">
    <property type="entry name" value="Peptidase_M16"/>
    <property type="match status" value="1"/>
</dbReference>
<keyword evidence="3" id="KW-0378">Hydrolase</keyword>
<proteinExistence type="inferred from homology"/>
<evidence type="ECO:0000256" key="5">
    <source>
        <dbReference type="ARBA" id="ARBA00023049"/>
    </source>
</evidence>
<organism evidence="10 11">
    <name type="scientific">Autumnicola musiva</name>
    <dbReference type="NCBI Taxonomy" id="3075589"/>
    <lineage>
        <taxon>Bacteria</taxon>
        <taxon>Pseudomonadati</taxon>
        <taxon>Bacteroidota</taxon>
        <taxon>Flavobacteriia</taxon>
        <taxon>Flavobacteriales</taxon>
        <taxon>Flavobacteriaceae</taxon>
        <taxon>Autumnicola</taxon>
    </lineage>
</organism>
<evidence type="ECO:0000313" key="10">
    <source>
        <dbReference type="EMBL" id="MDT0677780.1"/>
    </source>
</evidence>
<dbReference type="Pfam" id="PF05193">
    <property type="entry name" value="Peptidase_M16_C"/>
    <property type="match status" value="1"/>
</dbReference>
<evidence type="ECO:0000256" key="6">
    <source>
        <dbReference type="SAM" id="Coils"/>
    </source>
</evidence>
<evidence type="ECO:0000313" key="11">
    <source>
        <dbReference type="Proteomes" id="UP001262582"/>
    </source>
</evidence>
<evidence type="ECO:0000256" key="3">
    <source>
        <dbReference type="ARBA" id="ARBA00022801"/>
    </source>
</evidence>
<feature type="domain" description="Peptidase M16 C-terminal" evidence="9">
    <location>
        <begin position="190"/>
        <end position="366"/>
    </location>
</feature>
<feature type="domain" description="Peptidase M16 N-terminal" evidence="8">
    <location>
        <begin position="36"/>
        <end position="178"/>
    </location>
</feature>
<keyword evidence="4" id="KW-0862">Zinc</keyword>
<feature type="chain" id="PRO_5045056691" evidence="7">
    <location>
        <begin position="21"/>
        <end position="440"/>
    </location>
</feature>
<keyword evidence="7" id="KW-0732">Signal</keyword>
<evidence type="ECO:0000256" key="2">
    <source>
        <dbReference type="ARBA" id="ARBA00022670"/>
    </source>
</evidence>
<reference evidence="10 11" key="1">
    <citation type="submission" date="2023-09" db="EMBL/GenBank/DDBJ databases">
        <authorList>
            <person name="Rey-Velasco X."/>
        </authorList>
    </citation>
    <scope>NUCLEOTIDE SEQUENCE [LARGE SCALE GENOMIC DNA]</scope>
    <source>
        <strain evidence="10 11">F117</strain>
    </source>
</reference>
<keyword evidence="11" id="KW-1185">Reference proteome</keyword>
<evidence type="ECO:0000259" key="8">
    <source>
        <dbReference type="Pfam" id="PF00675"/>
    </source>
</evidence>
<dbReference type="InterPro" id="IPR011249">
    <property type="entry name" value="Metalloenz_LuxS/M16"/>
</dbReference>
<accession>A0ABU3D8V5</accession>
<dbReference type="InterPro" id="IPR050626">
    <property type="entry name" value="Peptidase_M16"/>
</dbReference>
<keyword evidence="5" id="KW-0482">Metalloprotease</keyword>
<feature type="coiled-coil region" evidence="6">
    <location>
        <begin position="334"/>
        <end position="361"/>
    </location>
</feature>
<dbReference type="InterPro" id="IPR007863">
    <property type="entry name" value="Peptidase_M16_C"/>
</dbReference>
<dbReference type="PANTHER" id="PTHR43690:SF17">
    <property type="entry name" value="PROTEIN YHJJ"/>
    <property type="match status" value="1"/>
</dbReference>
<dbReference type="RefSeq" id="WP_311504120.1">
    <property type="nucleotide sequence ID" value="NZ_JAVRHK010000011.1"/>
</dbReference>
<protein>
    <submittedName>
        <fullName evidence="10">Pitrilysin family protein</fullName>
    </submittedName>
</protein>
<dbReference type="InterPro" id="IPR011765">
    <property type="entry name" value="Pept_M16_N"/>
</dbReference>
<evidence type="ECO:0000256" key="7">
    <source>
        <dbReference type="SAM" id="SignalP"/>
    </source>
</evidence>
<comment type="caution">
    <text evidence="10">The sequence shown here is derived from an EMBL/GenBank/DDBJ whole genome shotgun (WGS) entry which is preliminary data.</text>
</comment>
<evidence type="ECO:0000259" key="9">
    <source>
        <dbReference type="Pfam" id="PF05193"/>
    </source>
</evidence>
<evidence type="ECO:0000256" key="1">
    <source>
        <dbReference type="ARBA" id="ARBA00007261"/>
    </source>
</evidence>
<feature type="signal peptide" evidence="7">
    <location>
        <begin position="1"/>
        <end position="20"/>
    </location>
</feature>
<dbReference type="Gene3D" id="3.30.830.10">
    <property type="entry name" value="Metalloenzyme, LuxS/M16 peptidase-like"/>
    <property type="match status" value="2"/>
</dbReference>
<dbReference type="Proteomes" id="UP001262582">
    <property type="component" value="Unassembled WGS sequence"/>
</dbReference>